<evidence type="ECO:0000256" key="1">
    <source>
        <dbReference type="SAM" id="Phobius"/>
    </source>
</evidence>
<dbReference type="eggNOG" id="COG3694">
    <property type="taxonomic scope" value="Bacteria"/>
</dbReference>
<keyword evidence="1" id="KW-1133">Transmembrane helix</keyword>
<dbReference type="Pfam" id="PF06182">
    <property type="entry name" value="ABC2_membrane_6"/>
    <property type="match status" value="1"/>
</dbReference>
<dbReference type="RefSeq" id="WP_012201858.1">
    <property type="nucleotide sequence ID" value="NC_010001.1"/>
</dbReference>
<gene>
    <name evidence="2" type="ordered locus">Cphy_3864</name>
</gene>
<protein>
    <recommendedName>
        <fullName evidence="4">ABC transporter permease</fullName>
    </recommendedName>
</protein>
<feature type="transmembrane region" description="Helical" evidence="1">
    <location>
        <begin position="200"/>
        <end position="222"/>
    </location>
</feature>
<organism evidence="2 3">
    <name type="scientific">Lachnoclostridium phytofermentans (strain ATCC 700394 / DSM 18823 / ISDg)</name>
    <name type="common">Clostridium phytofermentans</name>
    <dbReference type="NCBI Taxonomy" id="357809"/>
    <lineage>
        <taxon>Bacteria</taxon>
        <taxon>Bacillati</taxon>
        <taxon>Bacillota</taxon>
        <taxon>Clostridia</taxon>
        <taxon>Lachnospirales</taxon>
        <taxon>Lachnospiraceae</taxon>
    </lineage>
</organism>
<evidence type="ECO:0000313" key="2">
    <source>
        <dbReference type="EMBL" id="ABX44211.1"/>
    </source>
</evidence>
<dbReference type="Proteomes" id="UP000000370">
    <property type="component" value="Chromosome"/>
</dbReference>
<feature type="transmembrane region" description="Helical" evidence="1">
    <location>
        <begin position="26"/>
        <end position="48"/>
    </location>
</feature>
<dbReference type="InterPro" id="IPR010390">
    <property type="entry name" value="ABC-2_transporter-like"/>
</dbReference>
<feature type="transmembrane region" description="Helical" evidence="1">
    <location>
        <begin position="108"/>
        <end position="133"/>
    </location>
</feature>
<dbReference type="OrthoDB" id="9788195at2"/>
<dbReference type="AlphaFoldDB" id="A9KL62"/>
<accession>A9KL62</accession>
<dbReference type="PANTHER" id="PTHR36833:SF1">
    <property type="entry name" value="INTEGRAL MEMBRANE TRANSPORT PROTEIN"/>
    <property type="match status" value="1"/>
</dbReference>
<feature type="transmembrane region" description="Helical" evidence="1">
    <location>
        <begin position="68"/>
        <end position="87"/>
    </location>
</feature>
<proteinExistence type="predicted"/>
<evidence type="ECO:0008006" key="4">
    <source>
        <dbReference type="Google" id="ProtNLM"/>
    </source>
</evidence>
<dbReference type="STRING" id="357809.Cphy_3864"/>
<dbReference type="KEGG" id="cpy:Cphy_3864"/>
<evidence type="ECO:0000313" key="3">
    <source>
        <dbReference type="Proteomes" id="UP000000370"/>
    </source>
</evidence>
<keyword evidence="3" id="KW-1185">Reference proteome</keyword>
<dbReference type="HOGENOM" id="CLU_071040_0_0_9"/>
<dbReference type="PANTHER" id="PTHR36833">
    <property type="entry name" value="SLR0610 PROTEIN-RELATED"/>
    <property type="match status" value="1"/>
</dbReference>
<dbReference type="EMBL" id="CP000885">
    <property type="protein sequence ID" value="ABX44211.1"/>
    <property type="molecule type" value="Genomic_DNA"/>
</dbReference>
<feature type="transmembrane region" description="Helical" evidence="1">
    <location>
        <begin position="228"/>
        <end position="248"/>
    </location>
</feature>
<sequence>MKRYMHIYRECIKVSFTTASTYRLNFFLNSVIMLLGDILFPLVTLLIYGSGAGFEGWTVYEVLLIQSVFTMSMAIADMSFHGIMWATMGAVREGNLEMVLLMPVDTMFLLMARSFSIDAIGSFLGGATIFIIALTHLEAPSLIMWLQFGSMFLIGLMVMMGIALMMAATSFKWVGNSRIPEIFDSLRSFGKYPQSIFPKAILIISSFLIPVAMIGFFPAAALLGRGNYIMFIAILPCIVFLILGIALYRFMVRMYQGVGG</sequence>
<keyword evidence="1" id="KW-0812">Transmembrane</keyword>
<name>A9KL62_LACP7</name>
<keyword evidence="1" id="KW-0472">Membrane</keyword>
<reference evidence="3" key="1">
    <citation type="submission" date="2007-11" db="EMBL/GenBank/DDBJ databases">
        <title>Complete genome sequence of Clostridium phytofermentans ISDg.</title>
        <authorList>
            <person name="Leschine S.B."/>
            <person name="Warnick T.A."/>
            <person name="Blanchard J.L."/>
            <person name="Schnell D.J."/>
            <person name="Petit E.L."/>
            <person name="LaTouf W.G."/>
            <person name="Copeland A."/>
            <person name="Lucas S."/>
            <person name="Lapidus A."/>
            <person name="Barry K."/>
            <person name="Glavina del Rio T."/>
            <person name="Dalin E."/>
            <person name="Tice H."/>
            <person name="Pitluck S."/>
            <person name="Kiss H."/>
            <person name="Brettin T."/>
            <person name="Bruce D."/>
            <person name="Detter J.C."/>
            <person name="Han C."/>
            <person name="Kuske C."/>
            <person name="Schmutz J."/>
            <person name="Larimer F."/>
            <person name="Land M."/>
            <person name="Hauser L."/>
            <person name="Kyrpides N."/>
            <person name="Kim E.A."/>
            <person name="Richardson P."/>
        </authorList>
    </citation>
    <scope>NUCLEOTIDE SEQUENCE [LARGE SCALE GENOMIC DNA]</scope>
    <source>
        <strain evidence="3">ATCC 700394 / DSM 18823 / ISDg</strain>
    </source>
</reference>
<feature type="transmembrane region" description="Helical" evidence="1">
    <location>
        <begin position="145"/>
        <end position="168"/>
    </location>
</feature>